<feature type="compositionally biased region" description="Basic and acidic residues" evidence="1">
    <location>
        <begin position="633"/>
        <end position="648"/>
    </location>
</feature>
<name>A0AAW9RDP8_9GAMM</name>
<dbReference type="SUPFAM" id="SSF53187">
    <property type="entry name" value="Zn-dependent exopeptidases"/>
    <property type="match status" value="1"/>
</dbReference>
<proteinExistence type="predicted"/>
<evidence type="ECO:0000313" key="4">
    <source>
        <dbReference type="EMBL" id="MEJ8566540.1"/>
    </source>
</evidence>
<dbReference type="EMBL" id="JAZHOG010000001">
    <property type="protein sequence ID" value="MEJ8566540.1"/>
    <property type="molecule type" value="Genomic_DNA"/>
</dbReference>
<dbReference type="InterPro" id="IPR045175">
    <property type="entry name" value="M28_fam"/>
</dbReference>
<dbReference type="GO" id="GO:0006508">
    <property type="term" value="P:proteolysis"/>
    <property type="evidence" value="ECO:0007669"/>
    <property type="project" value="InterPro"/>
</dbReference>
<dbReference type="Gene3D" id="3.40.630.10">
    <property type="entry name" value="Zn peptidases"/>
    <property type="match status" value="1"/>
</dbReference>
<dbReference type="InterPro" id="IPR046450">
    <property type="entry name" value="PA_dom_sf"/>
</dbReference>
<gene>
    <name evidence="4" type="ORF">V3330_02775</name>
</gene>
<organism evidence="4 5">
    <name type="scientific">Elongatibacter sediminis</name>
    <dbReference type="NCBI Taxonomy" id="3119006"/>
    <lineage>
        <taxon>Bacteria</taxon>
        <taxon>Pseudomonadati</taxon>
        <taxon>Pseudomonadota</taxon>
        <taxon>Gammaproteobacteria</taxon>
        <taxon>Chromatiales</taxon>
        <taxon>Wenzhouxiangellaceae</taxon>
        <taxon>Elongatibacter</taxon>
    </lineage>
</organism>
<keyword evidence="2" id="KW-0732">Signal</keyword>
<keyword evidence="5" id="KW-1185">Reference proteome</keyword>
<dbReference type="AlphaFoldDB" id="A0AAW9RDP8"/>
<dbReference type="RefSeq" id="WP_354693857.1">
    <property type="nucleotide sequence ID" value="NZ_JAZHOG010000001.1"/>
</dbReference>
<accession>A0AAW9RDP8</accession>
<comment type="caution">
    <text evidence="4">The sequence shown here is derived from an EMBL/GenBank/DDBJ whole genome shotgun (WGS) entry which is preliminary data.</text>
</comment>
<dbReference type="InterPro" id="IPR007484">
    <property type="entry name" value="Peptidase_M28"/>
</dbReference>
<dbReference type="GO" id="GO:0008235">
    <property type="term" value="F:metalloexopeptidase activity"/>
    <property type="evidence" value="ECO:0007669"/>
    <property type="project" value="InterPro"/>
</dbReference>
<feature type="region of interest" description="Disordered" evidence="1">
    <location>
        <begin position="621"/>
        <end position="650"/>
    </location>
</feature>
<feature type="domain" description="Peptidase M28" evidence="3">
    <location>
        <begin position="277"/>
        <end position="490"/>
    </location>
</feature>
<evidence type="ECO:0000256" key="1">
    <source>
        <dbReference type="SAM" id="MobiDB-lite"/>
    </source>
</evidence>
<dbReference type="PANTHER" id="PTHR12147:SF26">
    <property type="entry name" value="PEPTIDASE M28 DOMAIN-CONTAINING PROTEIN"/>
    <property type="match status" value="1"/>
</dbReference>
<protein>
    <submittedName>
        <fullName evidence="4">M28 family peptidase</fullName>
    </submittedName>
</protein>
<evidence type="ECO:0000313" key="5">
    <source>
        <dbReference type="Proteomes" id="UP001359886"/>
    </source>
</evidence>
<dbReference type="PANTHER" id="PTHR12147">
    <property type="entry name" value="METALLOPEPTIDASE M28 FAMILY MEMBER"/>
    <property type="match status" value="1"/>
</dbReference>
<dbReference type="Proteomes" id="UP001359886">
    <property type="component" value="Unassembled WGS sequence"/>
</dbReference>
<dbReference type="Pfam" id="PF04389">
    <property type="entry name" value="Peptidase_M28"/>
    <property type="match status" value="1"/>
</dbReference>
<dbReference type="SUPFAM" id="SSF52025">
    <property type="entry name" value="PA domain"/>
    <property type="match status" value="1"/>
</dbReference>
<feature type="signal peptide" evidence="2">
    <location>
        <begin position="1"/>
        <end position="22"/>
    </location>
</feature>
<feature type="chain" id="PRO_5043981833" evidence="2">
    <location>
        <begin position="23"/>
        <end position="719"/>
    </location>
</feature>
<evidence type="ECO:0000259" key="3">
    <source>
        <dbReference type="Pfam" id="PF04389"/>
    </source>
</evidence>
<sequence length="719" mass="79860">MKKLLLLGLLTGGVLIVSTASAQATRDPQTLVSADKLHAMIDEISGAEAHAHVMEITPYERNRPASEYGSGTYREAAYMAKKAREVGLSEVSIERFPQAWDEWDAEMAELWIEQPEKKLITRYRDVTATLASGSRSADVRAEVVDVGPGDRETDYENRDVTGKLVLASGPVDKVHELAVLKFQAAGVLSYFNGSGKPEERPDQIAWGRLHKLHELAEVEQPDPNTTFGFILSHRMGTELVKLVRESENVVARAIVKTARHPADLQVVTAIIPGDGSISPSEKSEVVFIAHLFEGIAKQGANDNGSGPAVQLEMARSWLRLIEDGVLPQPKRTVRFLWVPEFTGTRAYIERYSDFLERLIGVINMDMVGANQSLHRHSLNVVTTAYSLPSFVNDLAIQFMEYVGDTNRSKVTNRKFGFGFRRPIFDLTGTRDPFWFHISRFSFGSDHQVFTEATPRVPSVAFNNFHDYSYHTSEDSPLLLDPTQMKRMALIGLAMGEVMANAHGDEALAVASLSAAYGQRRLGEDLTEAVMLLAHASAEDLHTTWKEARNLMHWAYRRELAGVQSSAHLIGPDEQAMQQLGAIEQALAAGQDLDFRRVDAAYAARCLTLGVAPMREISFSEEEKQARKMVPHRTAIEAEDKPSSGDSETKPPLAQYYALEAKNYADGKRSILEIRNAISAEYGPVELAKVMAFFRDLEQSNQWTIKNPGQKTWGQSKGTE</sequence>
<evidence type="ECO:0000256" key="2">
    <source>
        <dbReference type="SAM" id="SignalP"/>
    </source>
</evidence>
<reference evidence="4 5" key="1">
    <citation type="submission" date="2024-02" db="EMBL/GenBank/DDBJ databases">
        <title>A novel Wenzhouxiangellaceae bacterium, isolated from coastal sediments.</title>
        <authorList>
            <person name="Du Z.-J."/>
            <person name="Ye Y.-Q."/>
            <person name="Zhang X.-Y."/>
        </authorList>
    </citation>
    <scope>NUCLEOTIDE SEQUENCE [LARGE SCALE GENOMIC DNA]</scope>
    <source>
        <strain evidence="4 5">CH-27</strain>
    </source>
</reference>